<evidence type="ECO:0000256" key="1">
    <source>
        <dbReference type="SAM" id="SignalP"/>
    </source>
</evidence>
<dbReference type="Pfam" id="PF12680">
    <property type="entry name" value="SnoaL_2"/>
    <property type="match status" value="1"/>
</dbReference>
<protein>
    <submittedName>
        <fullName evidence="3">Nuclear transport factor 2 family protein</fullName>
    </submittedName>
</protein>
<gene>
    <name evidence="3" type="ORF">P7122_12240</name>
</gene>
<feature type="signal peptide" evidence="1">
    <location>
        <begin position="1"/>
        <end position="20"/>
    </location>
</feature>
<evidence type="ECO:0000313" key="3">
    <source>
        <dbReference type="EMBL" id="MDG4716647.1"/>
    </source>
</evidence>
<dbReference type="SUPFAM" id="SSF54427">
    <property type="entry name" value="NTF2-like"/>
    <property type="match status" value="2"/>
</dbReference>
<organism evidence="3 4">
    <name type="scientific">Winogradskyella marincola</name>
    <dbReference type="NCBI Taxonomy" id="3037795"/>
    <lineage>
        <taxon>Bacteria</taxon>
        <taxon>Pseudomonadati</taxon>
        <taxon>Bacteroidota</taxon>
        <taxon>Flavobacteriia</taxon>
        <taxon>Flavobacteriales</taxon>
        <taxon>Flavobacteriaceae</taxon>
        <taxon>Winogradskyella</taxon>
    </lineage>
</organism>
<dbReference type="RefSeq" id="WP_278006088.1">
    <property type="nucleotide sequence ID" value="NZ_JARSBN010000006.1"/>
</dbReference>
<dbReference type="SUPFAM" id="SSF69304">
    <property type="entry name" value="Tricorn protease N-terminal domain"/>
    <property type="match status" value="1"/>
</dbReference>
<sequence length="532" mass="60941">MKYYFLILFPFLSTLSFSQANTEVFLFNLEQSNSKIEVSNGIHISNNEGYDNQPSFFGEDNILYASTRSGQTDIAQYNINYKSKTFINFTKGGEYTPLKIPKKNAVSAVRLDIDGKQRLYSYNLSNGESTELIKDLVVAYYTWYDEHSIVSAVIENEQLNLYVVNITDGTSRKYATNVGRSFHKIPNSDLVSFIYKEANKPWQIRSLNPKNGVNKLIANTMKDVEDICWLDGKTLLSGKNGNLYKLTLKQDNNWRKIADLSSYGITDITRLAVNNNGTKLLIAADLQSDKQDIETQNNVTEQTVTDPILSEDEAAAVVQKHIEPFNNRELNDFANAFDANVVVNKFPKDYMYSGRNALKENYRQFFKNNKKSNVKVLNRMVHNNYVIDEELVTLNNLTIRQATIYNVDKDGIKSMTFIRNKNTTSNPETIVNDQLEAYNKRDIDEFTKTYTKDIKLYEFPENISSSGIEDIEKRYKVIFQKVPDLNAEIMNRIVLGNKVIDKEKVTINGKTYYAIAIYEVNDGLISKVTFIQ</sequence>
<dbReference type="InterPro" id="IPR037401">
    <property type="entry name" value="SnoaL-like"/>
</dbReference>
<evidence type="ECO:0000259" key="2">
    <source>
        <dbReference type="Pfam" id="PF12680"/>
    </source>
</evidence>
<proteinExistence type="predicted"/>
<dbReference type="EMBL" id="JARSBN010000006">
    <property type="protein sequence ID" value="MDG4716647.1"/>
    <property type="molecule type" value="Genomic_DNA"/>
</dbReference>
<evidence type="ECO:0000313" key="4">
    <source>
        <dbReference type="Proteomes" id="UP001529085"/>
    </source>
</evidence>
<feature type="chain" id="PRO_5045368942" evidence="1">
    <location>
        <begin position="21"/>
        <end position="532"/>
    </location>
</feature>
<dbReference type="Proteomes" id="UP001529085">
    <property type="component" value="Unassembled WGS sequence"/>
</dbReference>
<name>A0ABT6G3L9_9FLAO</name>
<keyword evidence="1" id="KW-0732">Signal</keyword>
<feature type="domain" description="SnoaL-like" evidence="2">
    <location>
        <begin position="433"/>
        <end position="526"/>
    </location>
</feature>
<accession>A0ABT6G3L9</accession>
<dbReference type="InterPro" id="IPR032710">
    <property type="entry name" value="NTF2-like_dom_sf"/>
</dbReference>
<keyword evidence="4" id="KW-1185">Reference proteome</keyword>
<comment type="caution">
    <text evidence="3">The sequence shown here is derived from an EMBL/GenBank/DDBJ whole genome shotgun (WGS) entry which is preliminary data.</text>
</comment>
<reference evidence="3 4" key="1">
    <citation type="submission" date="2023-03" db="EMBL/GenBank/DDBJ databases">
        <title>Strain YYF002 represents a novel species in the genus Winogradskyella isolated from seawater.</title>
        <authorList>
            <person name="Fu Z.-Y."/>
        </authorList>
    </citation>
    <scope>NUCLEOTIDE SEQUENCE [LARGE SCALE GENOMIC DNA]</scope>
    <source>
        <strain evidence="3 4">YYF002</strain>
    </source>
</reference>
<dbReference type="Gene3D" id="3.10.450.50">
    <property type="match status" value="2"/>
</dbReference>